<dbReference type="RefSeq" id="XP_726289.3">
    <property type="nucleotide sequence ID" value="XM_721196.3"/>
</dbReference>
<dbReference type="Proteomes" id="UP000072874">
    <property type="component" value="Chromosome 7"/>
</dbReference>
<dbReference type="AlphaFoldDB" id="A0A077Y6C8"/>
<proteinExistence type="predicted"/>
<dbReference type="VEuPathDB" id="PlasmoDB:Py17XNL_000704122"/>
<evidence type="ECO:0000313" key="3">
    <source>
        <dbReference type="EMBL" id="CDU17147.1"/>
    </source>
</evidence>
<dbReference type="OrthoDB" id="74703at2759"/>
<feature type="region of interest" description="Disordered" evidence="2">
    <location>
        <begin position="1"/>
        <end position="25"/>
    </location>
</feature>
<reference evidence="5 6" key="1">
    <citation type="journal article" date="2014" name="BMC Biol.">
        <title>A comprehensive evaluation of rodent malaria parasite genomes and gene expression.</title>
        <authorList>
            <person name="Otto T.D."/>
            <person name="Bohme U."/>
            <person name="Jackson A.P."/>
            <person name="Hunt M."/>
            <person name="Franke-Fayard B."/>
            <person name="Hoeijmakers W.A."/>
            <person name="Religa A.A."/>
            <person name="Robertson L."/>
            <person name="Sanders M."/>
            <person name="Ogun S.A."/>
            <person name="Cunningham D."/>
            <person name="Erhart A."/>
            <person name="Billker O."/>
            <person name="Khan S.M."/>
            <person name="Stunnenberg H.G."/>
            <person name="Langhorne J."/>
            <person name="Holder A.A."/>
            <person name="Waters A.P."/>
            <person name="Newbold C.I."/>
            <person name="Pain A."/>
            <person name="Berriman M."/>
            <person name="Janse C.J."/>
        </authorList>
    </citation>
    <scope>NUCLEOTIDE SEQUENCE [LARGE SCALE GENOMIC DNA]</scope>
    <source>
        <strain evidence="4 5">17X</strain>
        <strain evidence="3 6">YM</strain>
    </source>
</reference>
<dbReference type="KEGG" id="pyo:PY17X_0702700"/>
<dbReference type="VEuPathDB" id="PlasmoDB:PYYM_0702600"/>
<sequence>MTDESTNGKERINTFLETNEDQTLETKKTNISLEENTKEISDNTHIKSYGDTNSGINSGINNGINNDNAPTIISKQSIYKSDNPNCDDKVGSIEDKIIKSYLSKQANSFGINISEKNESFNAVDSSSSDTDSTPLLDIFKKEELQKKRKSSKLSLGKKEEIKRSKQICDSEMSENGKAGNKDKNNKFDIALNSSKNKECDNDNNNNNCAKEQSENVISSDDELLINIIKDEQDKNAKSSKIKFNRNKKEEEDASSCDTSDYDSDAVLIVKSKKKGSDKFVHNNNVGNKKNIVSTKNAKLVALKVNNSAKNKEKNKKTTIKNMAKNKKTTIKNIAKNKKTTIKNIGKLGKNATNNAKKQTNKNIEKKKKKIQKKKSKNYENDDIETDSIIIGSFDPRNRSSKEKLVAQLLTRWWYVLPDWPIPNYDYTNELENKKLKLVSIEEFEDHEDIDKHGFKKVYEISAFPGVFRDSLGTAYDLRDKETCPCYNNFIKKTDLELLQLICTAIKNQMICLKNSVYNETYKEVILEKELKEAESKLRRVMDKNNKIVE</sequence>
<dbReference type="GeneID" id="3791629"/>
<reference evidence="4" key="3">
    <citation type="submission" date="2014-05" db="EMBL/GenBank/DDBJ databases">
        <authorList>
            <person name="Aslett M.A."/>
            <person name="De Silva N."/>
        </authorList>
    </citation>
    <scope>NUCLEOTIDE SEQUENCE</scope>
    <source>
        <strain evidence="4">17X</strain>
    </source>
</reference>
<dbReference type="EMBL" id="LM993661">
    <property type="protein sequence ID" value="VTZ76233.1"/>
    <property type="molecule type" value="Genomic_DNA"/>
</dbReference>
<name>A0A077Y6C8_PLAYE</name>
<evidence type="ECO:0000313" key="6">
    <source>
        <dbReference type="Proteomes" id="UP000072904"/>
    </source>
</evidence>
<dbReference type="VEuPathDB" id="PlasmoDB:PY05779"/>
<reference evidence="4" key="4">
    <citation type="submission" date="2019-05" db="EMBL/GenBank/DDBJ databases">
        <authorList>
            <consortium name="Pathogen Informatics"/>
        </authorList>
    </citation>
    <scope>NUCLEOTIDE SEQUENCE</scope>
    <source>
        <strain evidence="4">17X</strain>
    </source>
</reference>
<dbReference type="Proteomes" id="UP000072904">
    <property type="component" value="Chromosome 7"/>
</dbReference>
<feature type="compositionally biased region" description="Basic and acidic residues" evidence="2">
    <location>
        <begin position="1"/>
        <end position="12"/>
    </location>
</feature>
<organism evidence="3 6">
    <name type="scientific">Plasmodium yoelii</name>
    <dbReference type="NCBI Taxonomy" id="5861"/>
    <lineage>
        <taxon>Eukaryota</taxon>
        <taxon>Sar</taxon>
        <taxon>Alveolata</taxon>
        <taxon>Apicomplexa</taxon>
        <taxon>Aconoidasida</taxon>
        <taxon>Haemosporida</taxon>
        <taxon>Plasmodiidae</taxon>
        <taxon>Plasmodium</taxon>
        <taxon>Plasmodium (Vinckeia)</taxon>
    </lineage>
</organism>
<gene>
    <name evidence="4" type="ORF">PY17X_0702700</name>
    <name evidence="3" type="ORF">PYYM_0702600</name>
</gene>
<dbReference type="VEuPathDB" id="PlasmoDB:PY17X_0702700"/>
<evidence type="ECO:0000256" key="1">
    <source>
        <dbReference type="SAM" id="Coils"/>
    </source>
</evidence>
<evidence type="ECO:0000313" key="4">
    <source>
        <dbReference type="EMBL" id="VTZ76233.1"/>
    </source>
</evidence>
<reference evidence="3" key="2">
    <citation type="submission" date="2014-05" db="EMBL/GenBank/DDBJ databases">
        <authorList>
            <person name="Aslett A.Martin."/>
            <person name="De Silva Nishadi"/>
        </authorList>
    </citation>
    <scope>NUCLEOTIDE SEQUENCE</scope>
    <source>
        <strain evidence="3">YM</strain>
    </source>
</reference>
<feature type="region of interest" description="Disordered" evidence="2">
    <location>
        <begin position="164"/>
        <end position="214"/>
    </location>
</feature>
<evidence type="ECO:0000256" key="2">
    <source>
        <dbReference type="SAM" id="MobiDB-lite"/>
    </source>
</evidence>
<feature type="coiled-coil region" evidence="1">
    <location>
        <begin position="349"/>
        <end position="376"/>
    </location>
</feature>
<protein>
    <submittedName>
        <fullName evidence="3">Uncharacterized protein</fullName>
    </submittedName>
</protein>
<evidence type="ECO:0000313" key="5">
    <source>
        <dbReference type="Proteomes" id="UP000072874"/>
    </source>
</evidence>
<accession>A0A077Y6C8</accession>
<dbReference type="EMBL" id="LK934635">
    <property type="protein sequence ID" value="CDU17147.1"/>
    <property type="molecule type" value="Genomic_DNA"/>
</dbReference>
<keyword evidence="1" id="KW-0175">Coiled coil</keyword>